<accession>A0ABQ6MW57</accession>
<organism evidence="2 3">
    <name type="scientific">Tetraparma gracilis</name>
    <dbReference type="NCBI Taxonomy" id="2962635"/>
    <lineage>
        <taxon>Eukaryota</taxon>
        <taxon>Sar</taxon>
        <taxon>Stramenopiles</taxon>
        <taxon>Ochrophyta</taxon>
        <taxon>Bolidophyceae</taxon>
        <taxon>Parmales</taxon>
        <taxon>Triparmaceae</taxon>
        <taxon>Tetraparma</taxon>
    </lineage>
</organism>
<dbReference type="InterPro" id="IPR001304">
    <property type="entry name" value="C-type_lectin-like"/>
</dbReference>
<feature type="non-terminal residue" evidence="2">
    <location>
        <position position="1"/>
    </location>
</feature>
<evidence type="ECO:0000259" key="1">
    <source>
        <dbReference type="PROSITE" id="PS50041"/>
    </source>
</evidence>
<dbReference type="InterPro" id="IPR050111">
    <property type="entry name" value="C-type_lectin/snaclec_domain"/>
</dbReference>
<reference evidence="2 3" key="1">
    <citation type="journal article" date="2023" name="Commun. Biol.">
        <title>Genome analysis of Parmales, the sister group of diatoms, reveals the evolutionary specialization of diatoms from phago-mixotrophs to photoautotrophs.</title>
        <authorList>
            <person name="Ban H."/>
            <person name="Sato S."/>
            <person name="Yoshikawa S."/>
            <person name="Yamada K."/>
            <person name="Nakamura Y."/>
            <person name="Ichinomiya M."/>
            <person name="Sato N."/>
            <person name="Blanc-Mathieu R."/>
            <person name="Endo H."/>
            <person name="Kuwata A."/>
            <person name="Ogata H."/>
        </authorList>
    </citation>
    <scope>NUCLEOTIDE SEQUENCE [LARGE SCALE GENOMIC DNA]</scope>
</reference>
<dbReference type="PANTHER" id="PTHR22803">
    <property type="entry name" value="MANNOSE, PHOSPHOLIPASE, LECTIN RECEPTOR RELATED"/>
    <property type="match status" value="1"/>
</dbReference>
<dbReference type="Gene3D" id="3.10.100.10">
    <property type="entry name" value="Mannose-Binding Protein A, subunit A"/>
    <property type="match status" value="1"/>
</dbReference>
<keyword evidence="3" id="KW-1185">Reference proteome</keyword>
<dbReference type="Pfam" id="PF00059">
    <property type="entry name" value="Lectin_C"/>
    <property type="match status" value="1"/>
</dbReference>
<dbReference type="InterPro" id="IPR016187">
    <property type="entry name" value="CTDL_fold"/>
</dbReference>
<comment type="caution">
    <text evidence="2">The sequence shown here is derived from an EMBL/GenBank/DDBJ whole genome shotgun (WGS) entry which is preliminary data.</text>
</comment>
<dbReference type="Proteomes" id="UP001165060">
    <property type="component" value="Unassembled WGS sequence"/>
</dbReference>
<dbReference type="PROSITE" id="PS50041">
    <property type="entry name" value="C_TYPE_LECTIN_2"/>
    <property type="match status" value="1"/>
</dbReference>
<dbReference type="SUPFAM" id="SSF56436">
    <property type="entry name" value="C-type lectin-like"/>
    <property type="match status" value="1"/>
</dbReference>
<sequence length="429" mass="46720">YFIALVAVLKTFDSVVYWRQLVANLLDITAGKRDPLKKFDKVPWLKRLVKAWKDDFAIEGGGKYSIVLVVGIELVEFVTQSTSASRLARHLDWKYLGAYVQLIAGNALLFGVCLIVPEQYMSISGMVAVDVIIDATYVLFNTTVVKTVESYWPIIIPLAFAVNTPSKSFQRQAQLKVNEIAPSISSEEEEGGGGAPNLPSKPSAARLASVLGDVKSKAKKKVDATILRRAIGLFFVITGGSVMAYSSGAASSQKEKCEAEFGVCVWERIEPKLYFKSGFTSSVMCGFGVDQNPNKDSWQLDVSGCGAEEFSLGTDLPIVRSAEANERLAAGAAKLGVPRIWLGASDEEKEGEWVWVDGTPVAFEGWANNQPDNWGSGEEFATLRTASAEWNDLSDYFEVEFLCEGDGLFPCPPSEQPDLVSGGCEPFSI</sequence>
<gene>
    <name evidence="2" type="ORF">TeGR_g2266</name>
</gene>
<evidence type="ECO:0000313" key="3">
    <source>
        <dbReference type="Proteomes" id="UP001165060"/>
    </source>
</evidence>
<feature type="domain" description="C-type lectin" evidence="1">
    <location>
        <begin position="297"/>
        <end position="404"/>
    </location>
</feature>
<evidence type="ECO:0000313" key="2">
    <source>
        <dbReference type="EMBL" id="GMI33858.1"/>
    </source>
</evidence>
<proteinExistence type="predicted"/>
<dbReference type="EMBL" id="BRYB01001795">
    <property type="protein sequence ID" value="GMI33858.1"/>
    <property type="molecule type" value="Genomic_DNA"/>
</dbReference>
<name>A0ABQ6MW57_9STRA</name>
<protein>
    <recommendedName>
        <fullName evidence="1">C-type lectin domain-containing protein</fullName>
    </recommendedName>
</protein>
<dbReference type="InterPro" id="IPR016186">
    <property type="entry name" value="C-type_lectin-like/link_sf"/>
</dbReference>